<evidence type="ECO:0000313" key="4">
    <source>
        <dbReference type="Proteomes" id="UP000095287"/>
    </source>
</evidence>
<name>A0A1I7Y1K0_9BILA</name>
<dbReference type="AlphaFoldDB" id="A0A1I7Y1K0"/>
<evidence type="ECO:0000256" key="2">
    <source>
        <dbReference type="ARBA" id="ARBA00022737"/>
    </source>
</evidence>
<dbReference type="PRINTS" id="PR00320">
    <property type="entry name" value="GPROTEINBRPT"/>
</dbReference>
<dbReference type="Proteomes" id="UP000095287">
    <property type="component" value="Unplaced"/>
</dbReference>
<evidence type="ECO:0000256" key="3">
    <source>
        <dbReference type="PROSITE-ProRule" id="PRU00221"/>
    </source>
</evidence>
<dbReference type="SMART" id="SM00320">
    <property type="entry name" value="WD40"/>
    <property type="match status" value="6"/>
</dbReference>
<dbReference type="WBParaSite" id="L893_g11714.t1">
    <property type="protein sequence ID" value="L893_g11714.t1"/>
    <property type="gene ID" value="L893_g11714"/>
</dbReference>
<dbReference type="SUPFAM" id="SSF50978">
    <property type="entry name" value="WD40 repeat-like"/>
    <property type="match status" value="1"/>
</dbReference>
<feature type="repeat" description="WD" evidence="3">
    <location>
        <begin position="368"/>
        <end position="409"/>
    </location>
</feature>
<feature type="repeat" description="WD" evidence="3">
    <location>
        <begin position="283"/>
        <end position="326"/>
    </location>
</feature>
<dbReference type="InterPro" id="IPR040066">
    <property type="entry name" value="WDR31"/>
</dbReference>
<feature type="repeat" description="WD" evidence="3">
    <location>
        <begin position="327"/>
        <end position="367"/>
    </location>
</feature>
<evidence type="ECO:0000256" key="1">
    <source>
        <dbReference type="ARBA" id="ARBA00022574"/>
    </source>
</evidence>
<evidence type="ECO:0000313" key="5">
    <source>
        <dbReference type="WBParaSite" id="L893_g11714.t1"/>
    </source>
</evidence>
<feature type="repeat" description="WD" evidence="3">
    <location>
        <begin position="457"/>
        <end position="502"/>
    </location>
</feature>
<keyword evidence="4" id="KW-1185">Reference proteome</keyword>
<dbReference type="InterPro" id="IPR019775">
    <property type="entry name" value="WD40_repeat_CS"/>
</dbReference>
<dbReference type="InterPro" id="IPR015943">
    <property type="entry name" value="WD40/YVTN_repeat-like_dom_sf"/>
</dbReference>
<reference evidence="5" key="1">
    <citation type="submission" date="2016-11" db="UniProtKB">
        <authorList>
            <consortium name="WormBaseParasite"/>
        </authorList>
    </citation>
    <scope>IDENTIFICATION</scope>
</reference>
<dbReference type="InterPro" id="IPR036322">
    <property type="entry name" value="WD40_repeat_dom_sf"/>
</dbReference>
<accession>A0A1I7Y1K0</accession>
<dbReference type="InterPro" id="IPR001680">
    <property type="entry name" value="WD40_rpt"/>
</dbReference>
<protein>
    <submittedName>
        <fullName evidence="5">WD_REPEATS_REGION domain-containing protein</fullName>
    </submittedName>
</protein>
<sequence length="570" mass="64563">MTVRYVSKDRARISLRPCRFEEIRKLHTIVQLCRILTIALCRRRSLLLTAHILYGHRIDACPFEDMMVLPTKQQLDIKIVTGSDDEPVRRILLLCVFYRAEFLKTLRNVHSNCSSRSNMSSVSSVHRFLCDKKQILPLYGHYYSSLNCFVCFVELLKNTAQRYVSCDECFSSCDNLPPCLSPVLRMLAALCNECIVAERRTMGTTYSQVPQDPDELPRDSPKIMRLSPSHPAYFDRHPVVRKPVHMDSIGTLAPVRPGMVLTGSRDKVIALNNVDTGECVMKWYGHEKEVTKVQYRHAAGKHFVVSGSRDCSLRVWQFNVPHSSQVLEGHTMSVMGLSILDEAKMISGARDTTLRLWDLNKGNCIRTVKHSRNLVTHICHSPQNNIVVQSAEDKEMKIWDSRDLNLIAQLPKKRHIQSHCDLSPDGLYCLSSSNGFNGDGCEITLWDIRQRKMIREYKGHEESVTCSVFLPQQITWKRLLLSVSADNTTRIWNVDDGACLWSEEVGTKADLLSCVGFNDGNIVVSGNNATMCHLTLLGKAGRPILHKVSIQSLSSPMHMNSSQSGYQITR</sequence>
<dbReference type="InterPro" id="IPR020472">
    <property type="entry name" value="WD40_PAC1"/>
</dbReference>
<dbReference type="PANTHER" id="PTHR19869">
    <property type="entry name" value="SPERMATID WD-REPEAT PROTEIN"/>
    <property type="match status" value="1"/>
</dbReference>
<dbReference type="PROSITE" id="PS50294">
    <property type="entry name" value="WD_REPEATS_REGION"/>
    <property type="match status" value="2"/>
</dbReference>
<dbReference type="Pfam" id="PF00400">
    <property type="entry name" value="WD40"/>
    <property type="match status" value="4"/>
</dbReference>
<dbReference type="PANTHER" id="PTHR19869:SF1">
    <property type="entry name" value="WD REPEAT-CONTAINING PROTEIN 31"/>
    <property type="match status" value="1"/>
</dbReference>
<dbReference type="Gene3D" id="2.130.10.10">
    <property type="entry name" value="YVTN repeat-like/Quinoprotein amine dehydrogenase"/>
    <property type="match status" value="2"/>
</dbReference>
<keyword evidence="1 3" id="KW-0853">WD repeat</keyword>
<dbReference type="PROSITE" id="PS50082">
    <property type="entry name" value="WD_REPEATS_2"/>
    <property type="match status" value="4"/>
</dbReference>
<dbReference type="PROSITE" id="PS00678">
    <property type="entry name" value="WD_REPEATS_1"/>
    <property type="match status" value="2"/>
</dbReference>
<proteinExistence type="predicted"/>
<organism evidence="4 5">
    <name type="scientific">Steinernema glaseri</name>
    <dbReference type="NCBI Taxonomy" id="37863"/>
    <lineage>
        <taxon>Eukaryota</taxon>
        <taxon>Metazoa</taxon>
        <taxon>Ecdysozoa</taxon>
        <taxon>Nematoda</taxon>
        <taxon>Chromadorea</taxon>
        <taxon>Rhabditida</taxon>
        <taxon>Tylenchina</taxon>
        <taxon>Panagrolaimomorpha</taxon>
        <taxon>Strongyloidoidea</taxon>
        <taxon>Steinernematidae</taxon>
        <taxon>Steinernema</taxon>
    </lineage>
</organism>
<keyword evidence="2" id="KW-0677">Repeat</keyword>
<dbReference type="CDD" id="cd00200">
    <property type="entry name" value="WD40"/>
    <property type="match status" value="1"/>
</dbReference>